<dbReference type="STRING" id="1707952.A6A03_07725"/>
<dbReference type="RefSeq" id="WP_066782893.1">
    <property type="nucleotide sequence ID" value="NZ_LWQS01000031.1"/>
</dbReference>
<dbReference type="AlphaFoldDB" id="A0A178MK95"/>
<protein>
    <recommendedName>
        <fullName evidence="3">DUF2442 domain-containing protein</fullName>
    </recommendedName>
</protein>
<organism evidence="1 2">
    <name type="scientific">Chloroflexus islandicus</name>
    <dbReference type="NCBI Taxonomy" id="1707952"/>
    <lineage>
        <taxon>Bacteria</taxon>
        <taxon>Bacillati</taxon>
        <taxon>Chloroflexota</taxon>
        <taxon>Chloroflexia</taxon>
        <taxon>Chloroflexales</taxon>
        <taxon>Chloroflexineae</taxon>
        <taxon>Chloroflexaceae</taxon>
        <taxon>Chloroflexus</taxon>
    </lineage>
</organism>
<dbReference type="Proteomes" id="UP000078287">
    <property type="component" value="Unassembled WGS sequence"/>
</dbReference>
<dbReference type="Pfam" id="PF10387">
    <property type="entry name" value="DUF2442"/>
    <property type="match status" value="1"/>
</dbReference>
<evidence type="ECO:0000313" key="2">
    <source>
        <dbReference type="Proteomes" id="UP000078287"/>
    </source>
</evidence>
<reference evidence="1 2" key="1">
    <citation type="submission" date="2016-04" db="EMBL/GenBank/DDBJ databases">
        <title>Chloroflexus islandicus sp. nov., a thermophilic filamentous anoxygenic phototrophic bacterium from geyser Strokkur (Iceland).</title>
        <authorList>
            <person name="Gaisin V.A."/>
            <person name="Kalashnikov A.M."/>
            <person name="Sukhacheva M.V."/>
            <person name="Grouzdev D.S."/>
            <person name="Ivanov T.M."/>
            <person name="Kuznetsov B."/>
            <person name="Gorlenko V.M."/>
        </authorList>
    </citation>
    <scope>NUCLEOTIDE SEQUENCE [LARGE SCALE GENOMIC DNA]</scope>
    <source>
        <strain evidence="2">isl-2</strain>
    </source>
</reference>
<accession>A0A178MK95</accession>
<keyword evidence="2" id="KW-1185">Reference proteome</keyword>
<dbReference type="InterPro" id="IPR018841">
    <property type="entry name" value="DUF2442"/>
</dbReference>
<comment type="caution">
    <text evidence="1">The sequence shown here is derived from an EMBL/GenBank/DDBJ whole genome shotgun (WGS) entry which is preliminary data.</text>
</comment>
<name>A0A178MK95_9CHLR</name>
<gene>
    <name evidence="1" type="ORF">A6A03_07725</name>
</gene>
<sequence>MNTLAHDLQLARAQAVSVTEDMLVIELKDGRSISVPLVWYPRLWYGQQHEREHVEIIGDGEYLHWPDLDEDLSVSGILAGRRSAESPESLKRWLASRQSKE</sequence>
<evidence type="ECO:0008006" key="3">
    <source>
        <dbReference type="Google" id="ProtNLM"/>
    </source>
</evidence>
<dbReference type="Gene3D" id="3.30.2020.40">
    <property type="entry name" value="Uncharacterised protein PF10387, DUF2442"/>
    <property type="match status" value="1"/>
</dbReference>
<evidence type="ECO:0000313" key="1">
    <source>
        <dbReference type="EMBL" id="OAN48465.1"/>
    </source>
</evidence>
<proteinExistence type="predicted"/>
<dbReference type="EMBL" id="LWQS01000031">
    <property type="protein sequence ID" value="OAN48465.1"/>
    <property type="molecule type" value="Genomic_DNA"/>
</dbReference>
<dbReference type="OrthoDB" id="337884at2"/>